<keyword evidence="1" id="KW-0472">Membrane</keyword>
<gene>
    <name evidence="3" type="ORF">C7I85_06630</name>
</gene>
<dbReference type="EMBL" id="PXYL01000003">
    <property type="protein sequence ID" value="PSJ62009.1"/>
    <property type="molecule type" value="Genomic_DNA"/>
</dbReference>
<feature type="transmembrane region" description="Helical" evidence="1">
    <location>
        <begin position="76"/>
        <end position="102"/>
    </location>
</feature>
<comment type="caution">
    <text evidence="3">The sequence shown here is derived from an EMBL/GenBank/DDBJ whole genome shotgun (WGS) entry which is preliminary data.</text>
</comment>
<name>A0A2P7SHP0_9HYPH</name>
<dbReference type="RefSeq" id="WP_106723183.1">
    <property type="nucleotide sequence ID" value="NZ_PXYL01000003.1"/>
</dbReference>
<evidence type="ECO:0000256" key="1">
    <source>
        <dbReference type="SAM" id="Phobius"/>
    </source>
</evidence>
<sequence>MAKPPQGMKPEEHERIATAIREAESKTSGEIYCVVARSSGSYFFPATCFVLGAILLLSLPVALALEYWWISLRLPVFVAAQLLAALAALALLWLVPASRLWFVPRRLRYRRAHDNALKQFIARNVHITANRTGVLIFVSLAERYASVVADSGINQHVPQHAWDGVIRDLIAHASQDRLADGFVVAIGSVGELLATHFPAKPDNVNELDDHVVEI</sequence>
<feature type="domain" description="TPM" evidence="2">
    <location>
        <begin position="118"/>
        <end position="190"/>
    </location>
</feature>
<evidence type="ECO:0000313" key="4">
    <source>
        <dbReference type="Proteomes" id="UP000240653"/>
    </source>
</evidence>
<proteinExistence type="predicted"/>
<dbReference type="PANTHER" id="PTHR30373:SF8">
    <property type="entry name" value="BLL7265 PROTEIN"/>
    <property type="match status" value="1"/>
</dbReference>
<organism evidence="3 4">
    <name type="scientific">Pseudaminobacter soli</name>
    <name type="common">ex Li et al. 2025</name>
    <dbReference type="NCBI Taxonomy" id="1295366"/>
    <lineage>
        <taxon>Bacteria</taxon>
        <taxon>Pseudomonadati</taxon>
        <taxon>Pseudomonadota</taxon>
        <taxon>Alphaproteobacteria</taxon>
        <taxon>Hyphomicrobiales</taxon>
        <taxon>Phyllobacteriaceae</taxon>
        <taxon>Pseudaminobacter</taxon>
    </lineage>
</organism>
<dbReference type="AlphaFoldDB" id="A0A2P7SHP0"/>
<feature type="transmembrane region" description="Helical" evidence="1">
    <location>
        <begin position="42"/>
        <end position="70"/>
    </location>
</feature>
<keyword evidence="4" id="KW-1185">Reference proteome</keyword>
<keyword evidence="1" id="KW-1133">Transmembrane helix</keyword>
<dbReference type="Gene3D" id="3.10.310.50">
    <property type="match status" value="1"/>
</dbReference>
<protein>
    <recommendedName>
        <fullName evidence="2">TPM domain-containing protein</fullName>
    </recommendedName>
</protein>
<dbReference type="Pfam" id="PF04536">
    <property type="entry name" value="TPM_phosphatase"/>
    <property type="match status" value="1"/>
</dbReference>
<accession>A0A2P7SHP0</accession>
<evidence type="ECO:0000259" key="2">
    <source>
        <dbReference type="Pfam" id="PF04536"/>
    </source>
</evidence>
<dbReference type="PANTHER" id="PTHR30373">
    <property type="entry name" value="UPF0603 PROTEIN YGCG"/>
    <property type="match status" value="1"/>
</dbReference>
<dbReference type="OrthoDB" id="5825388at2"/>
<evidence type="ECO:0000313" key="3">
    <source>
        <dbReference type="EMBL" id="PSJ62009.1"/>
    </source>
</evidence>
<dbReference type="Proteomes" id="UP000240653">
    <property type="component" value="Unassembled WGS sequence"/>
</dbReference>
<reference evidence="3 4" key="1">
    <citation type="submission" date="2018-03" db="EMBL/GenBank/DDBJ databases">
        <title>The draft genome of Mesorhizobium soli JCM 19897.</title>
        <authorList>
            <person name="Li L."/>
            <person name="Liu L."/>
            <person name="Liang L."/>
            <person name="Wang T."/>
            <person name="Zhang X."/>
        </authorList>
    </citation>
    <scope>NUCLEOTIDE SEQUENCE [LARGE SCALE GENOMIC DNA]</scope>
    <source>
        <strain evidence="3 4">JCM 19897</strain>
    </source>
</reference>
<dbReference type="InterPro" id="IPR007621">
    <property type="entry name" value="TPM_dom"/>
</dbReference>
<keyword evidence="1" id="KW-0812">Transmembrane</keyword>